<dbReference type="InterPro" id="IPR036940">
    <property type="entry name" value="PI3/4_kinase_cat_sf"/>
</dbReference>
<dbReference type="GO" id="GO:0005634">
    <property type="term" value="C:nucleus"/>
    <property type="evidence" value="ECO:0007669"/>
    <property type="project" value="TreeGrafter"/>
</dbReference>
<dbReference type="InterPro" id="IPR050517">
    <property type="entry name" value="DDR_Repair_Kinase"/>
</dbReference>
<gene>
    <name evidence="2" type="ORF">SPLIT_LOCUS7371</name>
</gene>
<keyword evidence="3" id="KW-1185">Reference proteome</keyword>
<evidence type="ECO:0000259" key="1">
    <source>
        <dbReference type="PROSITE" id="PS50290"/>
    </source>
</evidence>
<dbReference type="Gene3D" id="3.30.1010.10">
    <property type="entry name" value="Phosphatidylinositol 3-kinase Catalytic Subunit, Chain A, domain 4"/>
    <property type="match status" value="1"/>
</dbReference>
<dbReference type="SUPFAM" id="SSF56112">
    <property type="entry name" value="Protein kinase-like (PK-like)"/>
    <property type="match status" value="1"/>
</dbReference>
<dbReference type="EMBL" id="LR824556">
    <property type="protein sequence ID" value="CAH1642015.1"/>
    <property type="molecule type" value="Genomic_DNA"/>
</dbReference>
<proteinExistence type="predicted"/>
<evidence type="ECO:0000313" key="3">
    <source>
        <dbReference type="Proteomes" id="UP001153321"/>
    </source>
</evidence>
<dbReference type="Gene3D" id="1.10.1070.11">
    <property type="entry name" value="Phosphatidylinositol 3-/4-kinase, catalytic domain"/>
    <property type="match status" value="1"/>
</dbReference>
<sequence length="483" mass="56067">MTALPATVVNENYLSRLQDVELDTCKQYFQLICDVNYALSQFCEDLRQNVFNDEEFEIIFKKMKDQIFENQYGGTDYQSLSTLKNKLYALEHMDDIDTKAQELKLIRDELLPKTSRTTLRLSQLCPDLCSPLILESKRLHLQRLLRLPPNVHVLKFIEQVTVFTDSIRRPCVIKALLSDGQTRRYICKGGEPMLRDASIQRAISALPLLTPLFRGRSYYVTPLGEDSAILEYLEDHIRLRELMDIEIPAHRMNDEKLILAPRLALEQFNEKSAIVTPYNLRSAIESNSSCVQEFIAKKRTFEDTLSSMTILSWIFGVGDRHLQNIMFNTRDGGVCAVDWATIFKYGRRELPPARLTANLLAVCDVKVLESRLQQLLLFLRNNKKTFETFLKTSFYWLGPEFKELIYINKILRGDTVSYTITRECLEESEIKNKDKYIALLDDVFQDFASKDTYTVEEQISYLLRQCIHPSILSVTRSGWEAWI</sequence>
<name>A0A9P0I9V4_SPOLI</name>
<dbReference type="GO" id="GO:0004674">
    <property type="term" value="F:protein serine/threonine kinase activity"/>
    <property type="evidence" value="ECO:0007669"/>
    <property type="project" value="TreeGrafter"/>
</dbReference>
<organism evidence="2 3">
    <name type="scientific">Spodoptera littoralis</name>
    <name type="common">Egyptian cotton leafworm</name>
    <dbReference type="NCBI Taxonomy" id="7109"/>
    <lineage>
        <taxon>Eukaryota</taxon>
        <taxon>Metazoa</taxon>
        <taxon>Ecdysozoa</taxon>
        <taxon>Arthropoda</taxon>
        <taxon>Hexapoda</taxon>
        <taxon>Insecta</taxon>
        <taxon>Pterygota</taxon>
        <taxon>Neoptera</taxon>
        <taxon>Endopterygota</taxon>
        <taxon>Lepidoptera</taxon>
        <taxon>Glossata</taxon>
        <taxon>Ditrysia</taxon>
        <taxon>Noctuoidea</taxon>
        <taxon>Noctuidae</taxon>
        <taxon>Amphipyrinae</taxon>
        <taxon>Spodoptera</taxon>
    </lineage>
</organism>
<protein>
    <recommendedName>
        <fullName evidence="1">PI3K/PI4K catalytic domain-containing protein</fullName>
    </recommendedName>
</protein>
<evidence type="ECO:0000313" key="2">
    <source>
        <dbReference type="EMBL" id="CAH1642015.1"/>
    </source>
</evidence>
<feature type="domain" description="PI3K/PI4K catalytic" evidence="1">
    <location>
        <begin position="157"/>
        <end position="448"/>
    </location>
</feature>
<dbReference type="SMART" id="SM00146">
    <property type="entry name" value="PI3Kc"/>
    <property type="match status" value="1"/>
</dbReference>
<dbReference type="Pfam" id="PF00454">
    <property type="entry name" value="PI3_PI4_kinase"/>
    <property type="match status" value="1"/>
</dbReference>
<reference evidence="2" key="1">
    <citation type="submission" date="2022-02" db="EMBL/GenBank/DDBJ databases">
        <authorList>
            <person name="King R."/>
        </authorList>
    </citation>
    <scope>NUCLEOTIDE SEQUENCE</scope>
</reference>
<dbReference type="AlphaFoldDB" id="A0A9P0I9V4"/>
<dbReference type="Proteomes" id="UP001153321">
    <property type="component" value="Chromosome 25"/>
</dbReference>
<accession>A0A9P0I9V4</accession>
<dbReference type="PANTHER" id="PTHR11139">
    <property type="entry name" value="ATAXIA TELANGIECTASIA MUTATED ATM -RELATED"/>
    <property type="match status" value="1"/>
</dbReference>
<dbReference type="InterPro" id="IPR000403">
    <property type="entry name" value="PI3/4_kinase_cat_dom"/>
</dbReference>
<dbReference type="InterPro" id="IPR011009">
    <property type="entry name" value="Kinase-like_dom_sf"/>
</dbReference>
<dbReference type="PROSITE" id="PS50290">
    <property type="entry name" value="PI3_4_KINASE_3"/>
    <property type="match status" value="1"/>
</dbReference>